<evidence type="ECO:0008006" key="3">
    <source>
        <dbReference type="Google" id="ProtNLM"/>
    </source>
</evidence>
<evidence type="ECO:0000313" key="1">
    <source>
        <dbReference type="EMBL" id="MDR7162433.1"/>
    </source>
</evidence>
<accession>A0AAW8N3V1</accession>
<comment type="caution">
    <text evidence="1">The sequence shown here is derived from an EMBL/GenBank/DDBJ whole genome shotgun (WGS) entry which is preliminary data.</text>
</comment>
<reference evidence="1" key="1">
    <citation type="submission" date="2023-07" db="EMBL/GenBank/DDBJ databases">
        <title>Sorghum-associated microbial communities from plants grown in Nebraska, USA.</title>
        <authorList>
            <person name="Schachtman D."/>
        </authorList>
    </citation>
    <scope>NUCLEOTIDE SEQUENCE</scope>
    <source>
        <strain evidence="1">BE261</strain>
    </source>
</reference>
<name>A0AAW8N3V1_PSEOX</name>
<sequence>MTDTRYLVHGVFWPAAPGAAAGGSAGPGPYLRLQAPDGTFREVTLDAGTRLGFRLAAEGKHCLGHHVVHGPAHRDHVLCARRAPAVRGHQCERCFVVDDSRLIHDFHRDGRVPPGLRSYLMQPHWLYVATFANGASKVGTAAELRKWQRLAEQGAVAACYVAHAADGRVVRILEDLVTREAGLPQQVRSAAKAAALASPAPAGWLRGHNAALAASARGVVSRSGAEGFHVVEEDWSRPALAGLLCSEGRRHLYPHALAAGSHGFTITSLCGSFALAAIDGTGLEFVVDLGRLKGRSIELGQYSSEVPAVQEALF</sequence>
<proteinExistence type="predicted"/>
<dbReference type="RefSeq" id="WP_174176806.1">
    <property type="nucleotide sequence ID" value="NZ_JABTYH010000007.1"/>
</dbReference>
<dbReference type="GeneID" id="97420948"/>
<organism evidence="1 2">
    <name type="scientific">Pseudarthrobacter oxydans</name>
    <name type="common">Arthrobacter oxydans</name>
    <dbReference type="NCBI Taxonomy" id="1671"/>
    <lineage>
        <taxon>Bacteria</taxon>
        <taxon>Bacillati</taxon>
        <taxon>Actinomycetota</taxon>
        <taxon>Actinomycetes</taxon>
        <taxon>Micrococcales</taxon>
        <taxon>Micrococcaceae</taxon>
        <taxon>Pseudarthrobacter</taxon>
    </lineage>
</organism>
<gene>
    <name evidence="1" type="ORF">J2X12_000434</name>
</gene>
<evidence type="ECO:0000313" key="2">
    <source>
        <dbReference type="Proteomes" id="UP001262032"/>
    </source>
</evidence>
<dbReference type="EMBL" id="JAVDWN010000001">
    <property type="protein sequence ID" value="MDR7162433.1"/>
    <property type="molecule type" value="Genomic_DNA"/>
</dbReference>
<dbReference type="AlphaFoldDB" id="A0AAW8N3V1"/>
<protein>
    <recommendedName>
        <fullName evidence="3">DUF2797 domain-containing protein</fullName>
    </recommendedName>
</protein>
<dbReference type="InterPro" id="IPR021246">
    <property type="entry name" value="DUF2797"/>
</dbReference>
<dbReference type="Proteomes" id="UP001262032">
    <property type="component" value="Unassembled WGS sequence"/>
</dbReference>
<dbReference type="Pfam" id="PF10977">
    <property type="entry name" value="DUF2797"/>
    <property type="match status" value="1"/>
</dbReference>